<dbReference type="Pfam" id="PF10367">
    <property type="entry name" value="zf-Vps39_C"/>
    <property type="match status" value="1"/>
</dbReference>
<accession>S9TN76</accession>
<comment type="caution">
    <text evidence="2">The sequence shown here is derived from an EMBL/GenBank/DDBJ whole genome shotgun (WGS) entry which is preliminary data.</text>
</comment>
<dbReference type="AlphaFoldDB" id="S9TN76"/>
<evidence type="ECO:0000313" key="3">
    <source>
        <dbReference type="Proteomes" id="UP000015354"/>
    </source>
</evidence>
<dbReference type="OrthoDB" id="5325112at2759"/>
<dbReference type="Proteomes" id="UP000015354">
    <property type="component" value="Unassembled WGS sequence"/>
</dbReference>
<dbReference type="GO" id="GO:0016020">
    <property type="term" value="C:membrane"/>
    <property type="evidence" value="ECO:0007669"/>
    <property type="project" value="TreeGrafter"/>
</dbReference>
<protein>
    <recommendedName>
        <fullName evidence="1">Vacuolar sorting protein 39/Transforming growth factor beta receptor-associated zinc finger domain-containing protein</fullName>
    </recommendedName>
</protein>
<sequence>MDEKVAHEVLVQSAVEQFTRGQYSASLQQLRHCHADPFIALALFSDFVPSGLWDSRDFVKQSNCFLCRDVQSKQPLGRDALAPLADYLNYVRRAVETGRETFPIHDREALRPLLYMTLTQACVRPLREEELADMVCEVKEEGLRVKIFDFLRCEKQWVALANLFHRFEMHVEAMDMLSSLASTGIWDGRRHEERTGVAPSSVGREALRVGPDVRAALLRLSEAGAAPPSKTVAPQHLRDLLLKCDVPAPSESLTVRVTAVLNAAAYLRSLSLRSSGDRDIFKAHVSWLAGLLPVEWVPSLFLAHQNKNQWGEALHVLGSYDDSRVVDGHNLKLEVLVAYLSVIVHDPHCRDSHLHDAYWKNVSLLLFRAPHTLSMSTEHKANLRGALHLFLNTTAFADLHAAQAFFEDADVRKICVTERGIIYRRLRQHEEAFRMLLSEEQGIERAKAYAQHAEQDGDGTAYGVLLKYAASESSAHRTNTLDLLPALQKCDSVDALSLLSFLPDTTPFHDIATLLLKSTRFKTSLAHHNAVDASALELYNVNTAVEKSNLDARTVSIDVGSCCAVCGKRFRADTTFLVFPNSVLVHEACAKDEHLCPLSGTDFRLGLNAFLQHC</sequence>
<dbReference type="GO" id="GO:0034058">
    <property type="term" value="P:endosomal vesicle fusion"/>
    <property type="evidence" value="ECO:0007669"/>
    <property type="project" value="TreeGrafter"/>
</dbReference>
<dbReference type="EMBL" id="ATMH01009317">
    <property type="protein sequence ID" value="EPY19727.1"/>
    <property type="molecule type" value="Genomic_DNA"/>
</dbReference>
<name>S9TN76_9TRYP</name>
<dbReference type="GO" id="GO:0006914">
    <property type="term" value="P:autophagy"/>
    <property type="evidence" value="ECO:0007669"/>
    <property type="project" value="TreeGrafter"/>
</dbReference>
<dbReference type="GO" id="GO:0005737">
    <property type="term" value="C:cytoplasm"/>
    <property type="evidence" value="ECO:0007669"/>
    <property type="project" value="TreeGrafter"/>
</dbReference>
<dbReference type="PANTHER" id="PTHR12894">
    <property type="entry name" value="CNH DOMAIN CONTAINING"/>
    <property type="match status" value="1"/>
</dbReference>
<evidence type="ECO:0000259" key="1">
    <source>
        <dbReference type="Pfam" id="PF10367"/>
    </source>
</evidence>
<proteinExistence type="predicted"/>
<keyword evidence="3" id="KW-1185">Reference proteome</keyword>
<reference evidence="2 3" key="1">
    <citation type="journal article" date="2013" name="PLoS ONE">
        <title>Predicting the Proteins of Angomonas deanei, Strigomonas culicis and Their Respective Endosymbionts Reveals New Aspects of the Trypanosomatidae Family.</title>
        <authorList>
            <person name="Motta M.C."/>
            <person name="Martins A.C."/>
            <person name="de Souza S.S."/>
            <person name="Catta-Preta C.M."/>
            <person name="Silva R."/>
            <person name="Klein C.C."/>
            <person name="de Almeida L.G."/>
            <person name="de Lima Cunha O."/>
            <person name="Ciapina L.P."/>
            <person name="Brocchi M."/>
            <person name="Colabardini A.C."/>
            <person name="de Araujo Lima B."/>
            <person name="Machado C.R."/>
            <person name="de Almeida Soares C.M."/>
            <person name="Probst C.M."/>
            <person name="de Menezes C.B."/>
            <person name="Thompson C.E."/>
            <person name="Bartholomeu D.C."/>
            <person name="Gradia D.F."/>
            <person name="Pavoni D.P."/>
            <person name="Grisard E.C."/>
            <person name="Fantinatti-Garboggini F."/>
            <person name="Marchini F.K."/>
            <person name="Rodrigues-Luiz G.F."/>
            <person name="Wagner G."/>
            <person name="Goldman G.H."/>
            <person name="Fietto J.L."/>
            <person name="Elias M.C."/>
            <person name="Goldman M.H."/>
            <person name="Sagot M.F."/>
            <person name="Pereira M."/>
            <person name="Stoco P.H."/>
            <person name="de Mendonca-Neto R.P."/>
            <person name="Teixeira S.M."/>
            <person name="Maciel T.E."/>
            <person name="de Oliveira Mendes T.A."/>
            <person name="Urmenyi T.P."/>
            <person name="de Souza W."/>
            <person name="Schenkman S."/>
            <person name="de Vasconcelos A.T."/>
        </authorList>
    </citation>
    <scope>NUCLEOTIDE SEQUENCE [LARGE SCALE GENOMIC DNA]</scope>
</reference>
<evidence type="ECO:0000313" key="2">
    <source>
        <dbReference type="EMBL" id="EPY19727.1"/>
    </source>
</evidence>
<dbReference type="PANTHER" id="PTHR12894:SF27">
    <property type="entry name" value="TRANSFORMING GROWTH FACTOR-BETA RECEPTOR-ASSOCIATED PROTEIN 1"/>
    <property type="match status" value="1"/>
</dbReference>
<dbReference type="InterPro" id="IPR019453">
    <property type="entry name" value="VPS39/TGFA1_Znf"/>
</dbReference>
<dbReference type="InterPro" id="IPR032914">
    <property type="entry name" value="Vam6/VPS39/TRAP1"/>
</dbReference>
<organism evidence="2 3">
    <name type="scientific">Strigomonas culicis</name>
    <dbReference type="NCBI Taxonomy" id="28005"/>
    <lineage>
        <taxon>Eukaryota</taxon>
        <taxon>Discoba</taxon>
        <taxon>Euglenozoa</taxon>
        <taxon>Kinetoplastea</taxon>
        <taxon>Metakinetoplastina</taxon>
        <taxon>Trypanosomatida</taxon>
        <taxon>Trypanosomatidae</taxon>
        <taxon>Strigomonadinae</taxon>
        <taxon>Strigomonas</taxon>
    </lineage>
</organism>
<feature type="domain" description="Vacuolar sorting protein 39/Transforming growth factor beta receptor-associated zinc finger" evidence="1">
    <location>
        <begin position="553"/>
        <end position="592"/>
    </location>
</feature>
<gene>
    <name evidence="2" type="ORF">STCU_09317</name>
</gene>